<reference evidence="1" key="1">
    <citation type="submission" date="2020-04" db="EMBL/GenBank/DDBJ databases">
        <authorList>
            <person name="Chiriac C."/>
            <person name="Salcher M."/>
            <person name="Ghai R."/>
            <person name="Kavagutti S V."/>
        </authorList>
    </citation>
    <scope>NUCLEOTIDE SEQUENCE</scope>
</reference>
<protein>
    <submittedName>
        <fullName evidence="1">Uncharacterized protein</fullName>
    </submittedName>
</protein>
<evidence type="ECO:0000313" key="1">
    <source>
        <dbReference type="EMBL" id="CAB4127455.1"/>
    </source>
</evidence>
<organism evidence="1">
    <name type="scientific">uncultured Caudovirales phage</name>
    <dbReference type="NCBI Taxonomy" id="2100421"/>
    <lineage>
        <taxon>Viruses</taxon>
        <taxon>Duplodnaviria</taxon>
        <taxon>Heunggongvirae</taxon>
        <taxon>Uroviricota</taxon>
        <taxon>Caudoviricetes</taxon>
        <taxon>Peduoviridae</taxon>
        <taxon>Maltschvirus</taxon>
        <taxon>Maltschvirus maltsch</taxon>
    </lineage>
</organism>
<dbReference type="EMBL" id="LR796209">
    <property type="protein sequence ID" value="CAB4127455.1"/>
    <property type="molecule type" value="Genomic_DNA"/>
</dbReference>
<accession>A0A6J5L1E6</accession>
<sequence length="127" mass="13639">MNNATPAPWFVRTIAFESADRAMAQLEGMLAANGPTNLTLTLVGGTEEDGEPVTVAFLGNGPRAKRHAQLIAAIPLMVEALQMAVADNGSTDSLWCRSVLRHIHLSQLQHCQGRLCQCRHASCDSDA</sequence>
<name>A0A6J5L1E6_9CAUD</name>
<proteinExistence type="predicted"/>
<gene>
    <name evidence="1" type="ORF">UFOVP75_205</name>
</gene>